<dbReference type="InterPro" id="IPR024932">
    <property type="entry name" value="ApbE"/>
</dbReference>
<evidence type="ECO:0000256" key="5">
    <source>
        <dbReference type="ARBA" id="ARBA00022679"/>
    </source>
</evidence>
<comment type="cofactor">
    <cofactor evidence="1">
        <name>Mg(2+)</name>
        <dbReference type="ChEBI" id="CHEBI:18420"/>
    </cofactor>
</comment>
<sequence>MRWLWPSPERPSVHTRCRPLLGTFVEVTVPEEAAPAIDAAFAAIARVQALMSFHAEDSDLARIRQATPGQIVAVAPETAEVLRLAQDLHRASDGLFDVTIGRELVRGGFLPAPRSRRRTLRWGTGADIEILECGQVLCSRPVLIDLGGIAKGYAVDCAVTALKKAGASEGLINAGGDMRMFGNRAWPVALRDADGTVRKEIELTDRAVATSANLNNRRRRWGRIFTPHIGFDRKALVCKERVTVVADRCAIADAMTKIAMADRDMARRLLETRGGFVLTD</sequence>
<evidence type="ECO:0000256" key="4">
    <source>
        <dbReference type="ARBA" id="ARBA00022630"/>
    </source>
</evidence>
<dbReference type="EMBL" id="JTDI01000003">
    <property type="protein sequence ID" value="KHK90915.1"/>
    <property type="molecule type" value="Genomic_DNA"/>
</dbReference>
<keyword evidence="7" id="KW-0274">FAD</keyword>
<dbReference type="Pfam" id="PF02424">
    <property type="entry name" value="ApbE"/>
    <property type="match status" value="1"/>
</dbReference>
<evidence type="ECO:0000256" key="2">
    <source>
        <dbReference type="ARBA" id="ARBA00011955"/>
    </source>
</evidence>
<dbReference type="InterPro" id="IPR003374">
    <property type="entry name" value="ApbE-like_sf"/>
</dbReference>
<dbReference type="Gene3D" id="3.10.520.10">
    <property type="entry name" value="ApbE-like domains"/>
    <property type="match status" value="1"/>
</dbReference>
<accession>A0A0B1ZIH4</accession>
<comment type="caution">
    <text evidence="11">The sequence shown here is derived from an EMBL/GenBank/DDBJ whole genome shotgun (WGS) entry which is preliminary data.</text>
</comment>
<proteinExistence type="predicted"/>
<evidence type="ECO:0000313" key="12">
    <source>
        <dbReference type="Proteomes" id="UP000031057"/>
    </source>
</evidence>
<dbReference type="Proteomes" id="UP000031057">
    <property type="component" value="Unassembled WGS sequence"/>
</dbReference>
<name>A0A0B1ZIH4_9SPHN</name>
<reference evidence="11 12" key="1">
    <citation type="submission" date="2014-10" db="EMBL/GenBank/DDBJ databases">
        <title>Genome sequence of Novosphingobium malaysiense MUSC 273(T).</title>
        <authorList>
            <person name="Lee L.-H."/>
        </authorList>
    </citation>
    <scope>NUCLEOTIDE SEQUENCE [LARGE SCALE GENOMIC DNA]</scope>
    <source>
        <strain evidence="11 12">MUSC 273</strain>
    </source>
</reference>
<organism evidence="11 12">
    <name type="scientific">Novosphingobium malaysiense</name>
    <dbReference type="NCBI Taxonomy" id="1348853"/>
    <lineage>
        <taxon>Bacteria</taxon>
        <taxon>Pseudomonadati</taxon>
        <taxon>Pseudomonadota</taxon>
        <taxon>Alphaproteobacteria</taxon>
        <taxon>Sphingomonadales</taxon>
        <taxon>Sphingomonadaceae</taxon>
        <taxon>Novosphingobium</taxon>
    </lineage>
</organism>
<dbReference type="PANTHER" id="PTHR30040">
    <property type="entry name" value="THIAMINE BIOSYNTHESIS LIPOPROTEIN APBE"/>
    <property type="match status" value="1"/>
</dbReference>
<evidence type="ECO:0000313" key="11">
    <source>
        <dbReference type="EMBL" id="KHK90915.1"/>
    </source>
</evidence>
<evidence type="ECO:0000256" key="3">
    <source>
        <dbReference type="ARBA" id="ARBA00016337"/>
    </source>
</evidence>
<evidence type="ECO:0000256" key="6">
    <source>
        <dbReference type="ARBA" id="ARBA00022723"/>
    </source>
</evidence>
<dbReference type="GO" id="GO:0016740">
    <property type="term" value="F:transferase activity"/>
    <property type="evidence" value="ECO:0007669"/>
    <property type="project" value="UniProtKB-KW"/>
</dbReference>
<keyword evidence="4" id="KW-0285">Flavoprotein</keyword>
<protein>
    <recommendedName>
        <fullName evidence="3">FAD:protein FMN transferase</fullName>
        <ecNumber evidence="2">2.7.1.180</ecNumber>
    </recommendedName>
    <alternativeName>
        <fullName evidence="9">Flavin transferase</fullName>
    </alternativeName>
</protein>
<evidence type="ECO:0000256" key="8">
    <source>
        <dbReference type="ARBA" id="ARBA00022842"/>
    </source>
</evidence>
<dbReference type="PANTHER" id="PTHR30040:SF2">
    <property type="entry name" value="FAD:PROTEIN FMN TRANSFERASE"/>
    <property type="match status" value="1"/>
</dbReference>
<evidence type="ECO:0000256" key="7">
    <source>
        <dbReference type="ARBA" id="ARBA00022827"/>
    </source>
</evidence>
<keyword evidence="5" id="KW-0808">Transferase</keyword>
<keyword evidence="8" id="KW-0460">Magnesium</keyword>
<evidence type="ECO:0000256" key="10">
    <source>
        <dbReference type="ARBA" id="ARBA00048540"/>
    </source>
</evidence>
<dbReference type="AlphaFoldDB" id="A0A0B1ZIH4"/>
<evidence type="ECO:0000256" key="9">
    <source>
        <dbReference type="ARBA" id="ARBA00031306"/>
    </source>
</evidence>
<dbReference type="OrthoDB" id="9778595at2"/>
<dbReference type="STRING" id="1348853.LK12_08140"/>
<comment type="catalytic activity">
    <reaction evidence="10">
        <text>L-threonyl-[protein] + FAD = FMN-L-threonyl-[protein] + AMP + H(+)</text>
        <dbReference type="Rhea" id="RHEA:36847"/>
        <dbReference type="Rhea" id="RHEA-COMP:11060"/>
        <dbReference type="Rhea" id="RHEA-COMP:11061"/>
        <dbReference type="ChEBI" id="CHEBI:15378"/>
        <dbReference type="ChEBI" id="CHEBI:30013"/>
        <dbReference type="ChEBI" id="CHEBI:57692"/>
        <dbReference type="ChEBI" id="CHEBI:74257"/>
        <dbReference type="ChEBI" id="CHEBI:456215"/>
        <dbReference type="EC" id="2.7.1.180"/>
    </reaction>
</comment>
<gene>
    <name evidence="11" type="ORF">LK12_08140</name>
</gene>
<dbReference type="GO" id="GO:0046872">
    <property type="term" value="F:metal ion binding"/>
    <property type="evidence" value="ECO:0007669"/>
    <property type="project" value="UniProtKB-KW"/>
</dbReference>
<keyword evidence="12" id="KW-1185">Reference proteome</keyword>
<dbReference type="EC" id="2.7.1.180" evidence="2"/>
<evidence type="ECO:0000256" key="1">
    <source>
        <dbReference type="ARBA" id="ARBA00001946"/>
    </source>
</evidence>
<keyword evidence="6" id="KW-0479">Metal-binding</keyword>
<dbReference type="SUPFAM" id="SSF143631">
    <property type="entry name" value="ApbE-like"/>
    <property type="match status" value="1"/>
</dbReference>